<reference evidence="2" key="1">
    <citation type="submission" date="2021-03" db="EMBL/GenBank/DDBJ databases">
        <authorList>
            <person name="Bekaert M."/>
        </authorList>
    </citation>
    <scope>NUCLEOTIDE SEQUENCE</scope>
</reference>
<proteinExistence type="predicted"/>
<accession>A0A8S3UPT3</accession>
<feature type="domain" description="Endonuclease/exonuclease/phosphatase" evidence="1">
    <location>
        <begin position="15"/>
        <end position="197"/>
    </location>
</feature>
<dbReference type="Gene3D" id="3.60.10.10">
    <property type="entry name" value="Endonuclease/exonuclease/phosphatase"/>
    <property type="match status" value="1"/>
</dbReference>
<evidence type="ECO:0000259" key="1">
    <source>
        <dbReference type="Pfam" id="PF03372"/>
    </source>
</evidence>
<dbReference type="Proteomes" id="UP000683360">
    <property type="component" value="Unassembled WGS sequence"/>
</dbReference>
<gene>
    <name evidence="2" type="ORF">MEDL_57913</name>
</gene>
<dbReference type="GO" id="GO:0003824">
    <property type="term" value="F:catalytic activity"/>
    <property type="evidence" value="ECO:0007669"/>
    <property type="project" value="InterPro"/>
</dbReference>
<dbReference type="InterPro" id="IPR036691">
    <property type="entry name" value="Endo/exonu/phosph_ase_sf"/>
</dbReference>
<dbReference type="EMBL" id="CAJPWZ010002803">
    <property type="protein sequence ID" value="CAG2245920.1"/>
    <property type="molecule type" value="Genomic_DNA"/>
</dbReference>
<dbReference type="SUPFAM" id="SSF56219">
    <property type="entry name" value="DNase I-like"/>
    <property type="match status" value="1"/>
</dbReference>
<dbReference type="OrthoDB" id="10072198at2759"/>
<dbReference type="Pfam" id="PF03372">
    <property type="entry name" value="Exo_endo_phos"/>
    <property type="match status" value="1"/>
</dbReference>
<dbReference type="PANTHER" id="PTHR46670:SF3">
    <property type="entry name" value="ENDONUCLEASE_EXONUCLEASE_PHOSPHATASE DOMAIN-CONTAINING PROTEIN"/>
    <property type="match status" value="1"/>
</dbReference>
<organism evidence="2 3">
    <name type="scientific">Mytilus edulis</name>
    <name type="common">Blue mussel</name>
    <dbReference type="NCBI Taxonomy" id="6550"/>
    <lineage>
        <taxon>Eukaryota</taxon>
        <taxon>Metazoa</taxon>
        <taxon>Spiralia</taxon>
        <taxon>Lophotrochozoa</taxon>
        <taxon>Mollusca</taxon>
        <taxon>Bivalvia</taxon>
        <taxon>Autobranchia</taxon>
        <taxon>Pteriomorphia</taxon>
        <taxon>Mytilida</taxon>
        <taxon>Mytiloidea</taxon>
        <taxon>Mytilidae</taxon>
        <taxon>Mytilinae</taxon>
        <taxon>Mytilus</taxon>
    </lineage>
</organism>
<comment type="caution">
    <text evidence="2">The sequence shown here is derived from an EMBL/GenBank/DDBJ whole genome shotgun (WGS) entry which is preliminary data.</text>
</comment>
<dbReference type="PANTHER" id="PTHR46670">
    <property type="entry name" value="ENDO/EXONUCLEASE/PHOSPHATASE DOMAIN-CONTAINING PROTEIN"/>
    <property type="match status" value="1"/>
</dbReference>
<name>A0A8S3UPT3_MYTED</name>
<evidence type="ECO:0000313" key="3">
    <source>
        <dbReference type="Proteomes" id="UP000683360"/>
    </source>
</evidence>
<keyword evidence="3" id="KW-1185">Reference proteome</keyword>
<protein>
    <recommendedName>
        <fullName evidence="1">Endonuclease/exonuclease/phosphatase domain-containing protein</fullName>
    </recommendedName>
</protein>
<dbReference type="InterPro" id="IPR005135">
    <property type="entry name" value="Endo/exonuclease/phosphatase"/>
</dbReference>
<sequence>MDITQAFEKQYIVVLYDADILALTETWLGTSIDKQVISEITPNGYSIHQISRKGKTGGGVAVIHKSNIEIKRSKHAQTFTHFELLECDVVVKSQHFRLCVIYRPPPSRTNKLKNSTFFEEWSEFLDRLVVIPNELLITGDLNFHLDNVNASDTRKFNETLLDHGLVQHVQGPTHNKGHTLDVVITRDNSMLVQTSPSIKDPCLFDQNGNLSGDHLALFTSLKISKPPKQRHTVSYRKFSDIKTTDFIQDLSSTKIVQNREGSVENIVNLYNTELSSIIDRHAPLKSRNIIMRPNTEWYTDKLRLAKRDRRKAERRMRKSNLTVHRQIFQDTCLKASKLLLKSKKDYFSTKISDIEHDQKQLHRLTNDLMGNRREIILPSHKDEKVLADKFCEFFVGKISAIRDNLTAKNDASNYNRDTMRADIKFEEHLVIDTPLVYGMLDTRVHVKMIMYIEDHSDQPLTKGLDGETEVCSQF</sequence>
<dbReference type="AlphaFoldDB" id="A0A8S3UPT3"/>
<evidence type="ECO:0000313" key="2">
    <source>
        <dbReference type="EMBL" id="CAG2245920.1"/>
    </source>
</evidence>